<dbReference type="AlphaFoldDB" id="Q98P81"/>
<evidence type="ECO:0000313" key="2">
    <source>
        <dbReference type="EMBL" id="BAB54774.1"/>
    </source>
</evidence>
<keyword evidence="1" id="KW-0812">Transmembrane</keyword>
<dbReference type="KEGG" id="mlo:msr9576"/>
<evidence type="ECO:0000256" key="1">
    <source>
        <dbReference type="SAM" id="Phobius"/>
    </source>
</evidence>
<keyword evidence="1" id="KW-0472">Membrane</keyword>
<accession>Q98P81</accession>
<organism evidence="2 3">
    <name type="scientific">Mesorhizobium japonicum (strain LMG 29417 / CECT 9101 / MAFF 303099)</name>
    <name type="common">Mesorhizobium loti (strain MAFF 303099)</name>
    <dbReference type="NCBI Taxonomy" id="266835"/>
    <lineage>
        <taxon>Bacteria</taxon>
        <taxon>Pseudomonadati</taxon>
        <taxon>Pseudomonadota</taxon>
        <taxon>Alphaproteobacteria</taxon>
        <taxon>Hyphomicrobiales</taxon>
        <taxon>Phyllobacteriaceae</taxon>
        <taxon>Mesorhizobium</taxon>
    </lineage>
</organism>
<feature type="transmembrane region" description="Helical" evidence="1">
    <location>
        <begin position="27"/>
        <end position="44"/>
    </location>
</feature>
<proteinExistence type="predicted"/>
<name>Q98P81_RHILO</name>
<protein>
    <submittedName>
        <fullName evidence="2">Msr9576 protein</fullName>
    </submittedName>
</protein>
<dbReference type="EMBL" id="AP003017">
    <property type="protein sequence ID" value="BAB54774.1"/>
    <property type="molecule type" value="Genomic_DNA"/>
</dbReference>
<evidence type="ECO:0000313" key="3">
    <source>
        <dbReference type="Proteomes" id="UP000000552"/>
    </source>
</evidence>
<keyword evidence="1" id="KW-1133">Transmembrane helix</keyword>
<dbReference type="HOGENOM" id="CLU_2938573_0_0_5"/>
<dbReference type="Proteomes" id="UP000000552">
    <property type="component" value="Plasmid pMLb"/>
</dbReference>
<reference evidence="2 3" key="1">
    <citation type="journal article" date="2000" name="DNA Res.">
        <title>Complete genome structure of the nitrogen-fixing symbiotic bacterium Mesorhizobium loti.</title>
        <authorList>
            <person name="Kaneko T."/>
            <person name="Nakamura Y."/>
            <person name="Sato S."/>
            <person name="Asamizu E."/>
            <person name="Kato T."/>
            <person name="Sasamoto S."/>
            <person name="Watanabe A."/>
            <person name="Idesawa K."/>
            <person name="Ishikawa A."/>
            <person name="Kawashima K."/>
            <person name="Kimura T."/>
            <person name="Kishida Y."/>
            <person name="Kiyokawa C."/>
            <person name="Kohara M."/>
            <person name="Matsumoto M."/>
            <person name="Matsuno A."/>
            <person name="Mochizuki Y."/>
            <person name="Nakayama S."/>
            <person name="Nakazaki N."/>
            <person name="Shimpo S."/>
            <person name="Sugimoto M."/>
            <person name="Takeuchi C."/>
            <person name="Yamada M."/>
            <person name="Tabata S."/>
        </authorList>
    </citation>
    <scope>NUCLEOTIDE SEQUENCE [LARGE SCALE GENOMIC DNA]</scope>
    <source>
        <strain evidence="3">LMG 29417 / CECT 9101 / MAFF 303099</strain>
        <plasmid evidence="2 3">pMLb</plasmid>
    </source>
</reference>
<keyword evidence="2" id="KW-0614">Plasmid</keyword>
<geneLocation type="plasmid" evidence="2 3">
    <name>pMLb</name>
</geneLocation>
<dbReference type="eggNOG" id="COG3216">
    <property type="taxonomic scope" value="Bacteria"/>
</dbReference>
<gene>
    <name evidence="2" type="ordered locus">msr9576</name>
</gene>
<sequence length="60" mass="6790">MLQDRLPSHGPPAHLSEKLHNLSFSQLWGPVLKLIFGLLLYGITRWSMTAFREQEAQTAG</sequence>